<evidence type="ECO:0000256" key="1">
    <source>
        <dbReference type="SAM" id="SignalP"/>
    </source>
</evidence>
<dbReference type="Pfam" id="PF13689">
    <property type="entry name" value="DUF4154"/>
    <property type="match status" value="1"/>
</dbReference>
<feature type="chain" id="PRO_5046172701" evidence="1">
    <location>
        <begin position="28"/>
        <end position="184"/>
    </location>
</feature>
<accession>A0ABY7ANA0</accession>
<dbReference type="Proteomes" id="UP001163726">
    <property type="component" value="Chromosome"/>
</dbReference>
<gene>
    <name evidence="2" type="ORF">OLW01_02920</name>
</gene>
<organism evidence="2 3">
    <name type="scientific">Catenovulum adriaticum</name>
    <dbReference type="NCBI Taxonomy" id="2984846"/>
    <lineage>
        <taxon>Bacteria</taxon>
        <taxon>Pseudomonadati</taxon>
        <taxon>Pseudomonadota</taxon>
        <taxon>Gammaproteobacteria</taxon>
        <taxon>Alteromonadales</taxon>
        <taxon>Alteromonadaceae</taxon>
        <taxon>Catenovulum</taxon>
    </lineage>
</organism>
<keyword evidence="1" id="KW-0732">Signal</keyword>
<evidence type="ECO:0000313" key="3">
    <source>
        <dbReference type="Proteomes" id="UP001163726"/>
    </source>
</evidence>
<reference evidence="2" key="1">
    <citation type="submission" date="2022-10" db="EMBL/GenBank/DDBJ databases">
        <title>Catenovulum adriacola sp. nov. isolated in the Harbour of Susak.</title>
        <authorList>
            <person name="Schoch T."/>
            <person name="Reich S.J."/>
            <person name="Stoeferle S."/>
            <person name="Flaiz M."/>
            <person name="Kazda M."/>
            <person name="Riedel C.U."/>
            <person name="Duerre P."/>
        </authorList>
    </citation>
    <scope>NUCLEOTIDE SEQUENCE</scope>
    <source>
        <strain evidence="2">TS8</strain>
    </source>
</reference>
<keyword evidence="3" id="KW-1185">Reference proteome</keyword>
<sequence length="184" mass="20406">MKQKRLVAKLSLIFVLLNFICASSAYALINQPDEESLRAAMVIGILRFTKLPLEADVTKIQVCTVGQPLVEKKLGSVISSLRVAQKKLTLTKIDSYKQNTDFCHVIIEGENALATEQTFKKLSQHKRKPLIVCDGCEHGLNYSAIEIFKRNSGIGFKVNLVLAKQNNIVFSSSLLELATEIKGN</sequence>
<protein>
    <submittedName>
        <fullName evidence="2">YfiR family protein</fullName>
    </submittedName>
</protein>
<name>A0ABY7ANA0_9ALTE</name>
<dbReference type="EMBL" id="CP109965">
    <property type="protein sequence ID" value="WAJ70785.1"/>
    <property type="molecule type" value="Genomic_DNA"/>
</dbReference>
<proteinExistence type="predicted"/>
<dbReference type="InterPro" id="IPR025293">
    <property type="entry name" value="YfiR/HmsC-like"/>
</dbReference>
<feature type="signal peptide" evidence="1">
    <location>
        <begin position="1"/>
        <end position="27"/>
    </location>
</feature>
<evidence type="ECO:0000313" key="2">
    <source>
        <dbReference type="EMBL" id="WAJ70785.1"/>
    </source>
</evidence>
<dbReference type="RefSeq" id="WP_268075131.1">
    <property type="nucleotide sequence ID" value="NZ_CP109965.1"/>
</dbReference>